<dbReference type="Proteomes" id="UP000278036">
    <property type="component" value="Unassembled WGS sequence"/>
</dbReference>
<sequence length="372" mass="40322">MVGAQQQGGTLACPGHRHLGAGQRAAQQFGGRHAPDRHRPLAQQPCRHWCGGIRRRRGSRYGRAPMTLVLAHLSDLHLPPEAGPTLRQLFGKRLLSYLAWQRKRPRRKELPLPHLLEDLAGFAPDAIAVTGDLTHFALPDEFRAGRAFLARLGPPGKVLAIPGNHDALVPVPWAAGLGQWAEWMRGDTEAFAGFPFLRRMGDVAIIGLSSAVPTAPGLASGRLGREQLDRLATLLAETGRQGLCRVVLIHHPPLGENRRRGLDDRAALMQVLARHGAEMLLHGHSHRPALLPVAGPAGQVLPSIGVPQALAGAGHRHLARWHLYRIGPEGGGWALETLVRGYDPAVDRFRSLGRWRLRLGRAVGEAAVSIAA</sequence>
<dbReference type="Gene3D" id="3.60.21.10">
    <property type="match status" value="1"/>
</dbReference>
<keyword evidence="2" id="KW-0378">Hydrolase</keyword>
<feature type="region of interest" description="Disordered" evidence="5">
    <location>
        <begin position="1"/>
        <end position="42"/>
    </location>
</feature>
<evidence type="ECO:0000256" key="3">
    <source>
        <dbReference type="ARBA" id="ARBA00023004"/>
    </source>
</evidence>
<evidence type="ECO:0000259" key="6">
    <source>
        <dbReference type="Pfam" id="PF00149"/>
    </source>
</evidence>
<name>A0A3A9JPF2_9PROT</name>
<reference evidence="7 8" key="1">
    <citation type="submission" date="2018-09" db="EMBL/GenBank/DDBJ databases">
        <title>Roseomonas sp. nov., isolated from feces of Tibetan antelopes in the Qinghai-Tibet plateau, China.</title>
        <authorList>
            <person name="Tian Z."/>
        </authorList>
    </citation>
    <scope>NUCLEOTIDE SEQUENCE [LARGE SCALE GENOMIC DNA]</scope>
    <source>
        <strain evidence="7 8">Z24</strain>
    </source>
</reference>
<dbReference type="EMBL" id="RAQU01000145">
    <property type="protein sequence ID" value="RKK02528.1"/>
    <property type="molecule type" value="Genomic_DNA"/>
</dbReference>
<dbReference type="GO" id="GO:0046872">
    <property type="term" value="F:metal ion binding"/>
    <property type="evidence" value="ECO:0007669"/>
    <property type="project" value="UniProtKB-KW"/>
</dbReference>
<keyword evidence="3" id="KW-0408">Iron</keyword>
<organism evidence="7 8">
    <name type="scientific">Teichococcus wenyumeiae</name>
    <dbReference type="NCBI Taxonomy" id="2478470"/>
    <lineage>
        <taxon>Bacteria</taxon>
        <taxon>Pseudomonadati</taxon>
        <taxon>Pseudomonadota</taxon>
        <taxon>Alphaproteobacteria</taxon>
        <taxon>Acetobacterales</taxon>
        <taxon>Roseomonadaceae</taxon>
        <taxon>Roseomonas</taxon>
    </lineage>
</organism>
<evidence type="ECO:0000313" key="7">
    <source>
        <dbReference type="EMBL" id="RKK02528.1"/>
    </source>
</evidence>
<comment type="similarity">
    <text evidence="4">Belongs to the cyclic nucleotide phosphodiesterase class-III family.</text>
</comment>
<comment type="caution">
    <text evidence="7">The sequence shown here is derived from an EMBL/GenBank/DDBJ whole genome shotgun (WGS) entry which is preliminary data.</text>
</comment>
<evidence type="ECO:0000256" key="2">
    <source>
        <dbReference type="ARBA" id="ARBA00022801"/>
    </source>
</evidence>
<dbReference type="InterPro" id="IPR029052">
    <property type="entry name" value="Metallo-depent_PP-like"/>
</dbReference>
<keyword evidence="1" id="KW-0479">Metal-binding</keyword>
<evidence type="ECO:0000256" key="4">
    <source>
        <dbReference type="ARBA" id="ARBA00025742"/>
    </source>
</evidence>
<dbReference type="PANTHER" id="PTHR42988:SF2">
    <property type="entry name" value="CYCLIC NUCLEOTIDE PHOSPHODIESTERASE CBUA0032-RELATED"/>
    <property type="match status" value="1"/>
</dbReference>
<dbReference type="PANTHER" id="PTHR42988">
    <property type="entry name" value="PHOSPHOHYDROLASE"/>
    <property type="match status" value="1"/>
</dbReference>
<proteinExistence type="inferred from homology"/>
<dbReference type="GO" id="GO:0016787">
    <property type="term" value="F:hydrolase activity"/>
    <property type="evidence" value="ECO:0007669"/>
    <property type="project" value="UniProtKB-KW"/>
</dbReference>
<gene>
    <name evidence="7" type="ORF">D6Z83_19230</name>
</gene>
<protein>
    <submittedName>
        <fullName evidence="7">Metallophosphoesterase</fullName>
    </submittedName>
</protein>
<evidence type="ECO:0000313" key="8">
    <source>
        <dbReference type="Proteomes" id="UP000278036"/>
    </source>
</evidence>
<dbReference type="AlphaFoldDB" id="A0A3A9JPF2"/>
<accession>A0A3A9JPF2</accession>
<dbReference type="Pfam" id="PF00149">
    <property type="entry name" value="Metallophos"/>
    <property type="match status" value="1"/>
</dbReference>
<feature type="compositionally biased region" description="Low complexity" evidence="5">
    <location>
        <begin position="20"/>
        <end position="32"/>
    </location>
</feature>
<dbReference type="SUPFAM" id="SSF56300">
    <property type="entry name" value="Metallo-dependent phosphatases"/>
    <property type="match status" value="1"/>
</dbReference>
<dbReference type="InterPro" id="IPR050884">
    <property type="entry name" value="CNP_phosphodiesterase-III"/>
</dbReference>
<evidence type="ECO:0000256" key="1">
    <source>
        <dbReference type="ARBA" id="ARBA00022723"/>
    </source>
</evidence>
<feature type="domain" description="Calcineurin-like phosphoesterase" evidence="6">
    <location>
        <begin position="70"/>
        <end position="288"/>
    </location>
</feature>
<dbReference type="InterPro" id="IPR004843">
    <property type="entry name" value="Calcineurin-like_PHP"/>
</dbReference>
<dbReference type="InParanoid" id="A0A3A9JPF2"/>
<evidence type="ECO:0000256" key="5">
    <source>
        <dbReference type="SAM" id="MobiDB-lite"/>
    </source>
</evidence>